<comment type="function">
    <text evidence="10">Part of the ABC transporter complex UgpBAEC involved in sn-glycerol-3-phosphate (G3P) import. Probably responsible for the translocation of the substrate across the membrane.</text>
</comment>
<evidence type="ECO:0000313" key="12">
    <source>
        <dbReference type="EMBL" id="RTR22074.1"/>
    </source>
</evidence>
<organism evidence="12 13">
    <name type="scientific">Azospirillum griseum</name>
    <dbReference type="NCBI Taxonomy" id="2496639"/>
    <lineage>
        <taxon>Bacteria</taxon>
        <taxon>Pseudomonadati</taxon>
        <taxon>Pseudomonadota</taxon>
        <taxon>Alphaproteobacteria</taxon>
        <taxon>Rhodospirillales</taxon>
        <taxon>Azospirillaceae</taxon>
        <taxon>Azospirillum</taxon>
    </lineage>
</organism>
<evidence type="ECO:0000256" key="7">
    <source>
        <dbReference type="ARBA" id="ARBA00022989"/>
    </source>
</evidence>
<name>A0A3S0RAE6_9PROT</name>
<evidence type="ECO:0000256" key="2">
    <source>
        <dbReference type="ARBA" id="ARBA00011557"/>
    </source>
</evidence>
<dbReference type="PROSITE" id="PS50928">
    <property type="entry name" value="ABC_TM1"/>
    <property type="match status" value="1"/>
</dbReference>
<feature type="transmembrane region" description="Helical" evidence="9">
    <location>
        <begin position="144"/>
        <end position="167"/>
    </location>
</feature>
<feature type="transmembrane region" description="Helical" evidence="9">
    <location>
        <begin position="75"/>
        <end position="99"/>
    </location>
</feature>
<dbReference type="OrthoDB" id="9815445at2"/>
<sequence length="281" mass="30954">MTQRIARRFQISTLAAHLVLIGFTLLALAPTLLVIMNSFKPRKEIFGAPLALPSFETITLIGYDTVLKRGDILNYFQNSLIVTVCALFFIILFGAMAAFALSEYRFPGNRLIGLFLVMGIMVPIRLGTVGILKLMVSLGLANTLFALILVYTAQGLPMAVFVMSEFMRQVSDDLKNAARVDGLSEYTILFRLVLPVVRPAIATIAVFTMVPIWNDLWFPLVLAPGESTRTMTLGAQSFIGQFITDWNAVLAALTLAIVPMLILYLMFSRQLIRGITAGAVK</sequence>
<dbReference type="InterPro" id="IPR000515">
    <property type="entry name" value="MetI-like"/>
</dbReference>
<comment type="similarity">
    <text evidence="9">Belongs to the binding-protein-dependent transport system permease family.</text>
</comment>
<dbReference type="PANTHER" id="PTHR43744">
    <property type="entry name" value="ABC TRANSPORTER PERMEASE PROTEIN MG189-RELATED-RELATED"/>
    <property type="match status" value="1"/>
</dbReference>
<evidence type="ECO:0000256" key="6">
    <source>
        <dbReference type="ARBA" id="ARBA00022692"/>
    </source>
</evidence>
<dbReference type="PANTHER" id="PTHR43744:SF8">
    <property type="entry name" value="SN-GLYCEROL-3-PHOSPHATE TRANSPORT SYSTEM PERMEASE PROTEIN UGPE"/>
    <property type="match status" value="1"/>
</dbReference>
<dbReference type="RefSeq" id="WP_126613947.1">
    <property type="nucleotide sequence ID" value="NZ_JBHUCY010000012.1"/>
</dbReference>
<evidence type="ECO:0000256" key="1">
    <source>
        <dbReference type="ARBA" id="ARBA00004651"/>
    </source>
</evidence>
<evidence type="ECO:0000256" key="3">
    <source>
        <dbReference type="ARBA" id="ARBA00020515"/>
    </source>
</evidence>
<dbReference type="GO" id="GO:0055085">
    <property type="term" value="P:transmembrane transport"/>
    <property type="evidence" value="ECO:0007669"/>
    <property type="project" value="InterPro"/>
</dbReference>
<evidence type="ECO:0000256" key="10">
    <source>
        <dbReference type="RuleBase" id="RU363056"/>
    </source>
</evidence>
<keyword evidence="4 9" id="KW-0813">Transport</keyword>
<feature type="transmembrane region" description="Helical" evidence="9">
    <location>
        <begin position="14"/>
        <end position="33"/>
    </location>
</feature>
<evidence type="ECO:0000259" key="11">
    <source>
        <dbReference type="PROSITE" id="PS50928"/>
    </source>
</evidence>
<dbReference type="Proteomes" id="UP000277007">
    <property type="component" value="Unassembled WGS sequence"/>
</dbReference>
<accession>A0A3S0RAE6</accession>
<keyword evidence="8 9" id="KW-0472">Membrane</keyword>
<dbReference type="SUPFAM" id="SSF161098">
    <property type="entry name" value="MetI-like"/>
    <property type="match status" value="1"/>
</dbReference>
<dbReference type="InterPro" id="IPR035906">
    <property type="entry name" value="MetI-like_sf"/>
</dbReference>
<comment type="caution">
    <text evidence="10">Lacks conserved residue(s) required for the propagation of feature annotation.</text>
</comment>
<feature type="transmembrane region" description="Helical" evidence="9">
    <location>
        <begin position="111"/>
        <end position="132"/>
    </location>
</feature>
<evidence type="ECO:0000256" key="8">
    <source>
        <dbReference type="ARBA" id="ARBA00023136"/>
    </source>
</evidence>
<comment type="subunit">
    <text evidence="2 10">The complex is composed of two ATP-binding proteins (UgpC), two transmembrane proteins (UgpA and UgpE) and a solute-binding protein (UgpB).</text>
</comment>
<evidence type="ECO:0000256" key="5">
    <source>
        <dbReference type="ARBA" id="ARBA00022475"/>
    </source>
</evidence>
<dbReference type="Gene3D" id="1.10.3720.10">
    <property type="entry name" value="MetI-like"/>
    <property type="match status" value="1"/>
</dbReference>
<feature type="transmembrane region" description="Helical" evidence="9">
    <location>
        <begin position="188"/>
        <end position="213"/>
    </location>
</feature>
<protein>
    <recommendedName>
        <fullName evidence="3 10">sn-glycerol-3-phosphate transport system permease protein UgpE</fullName>
    </recommendedName>
</protein>
<reference evidence="12 13" key="1">
    <citation type="submission" date="2018-12" db="EMBL/GenBank/DDBJ databases">
        <authorList>
            <person name="Yang Y."/>
        </authorList>
    </citation>
    <scope>NUCLEOTIDE SEQUENCE [LARGE SCALE GENOMIC DNA]</scope>
    <source>
        <strain evidence="12 13">L-25-5w-1</strain>
    </source>
</reference>
<comment type="subcellular location">
    <subcellularLocation>
        <location evidence="10">Cell inner membrane</location>
        <topology evidence="10">Multi-pass membrane protein</topology>
    </subcellularLocation>
    <subcellularLocation>
        <location evidence="1 9">Cell membrane</location>
        <topology evidence="1 9">Multi-pass membrane protein</topology>
    </subcellularLocation>
</comment>
<dbReference type="Pfam" id="PF00528">
    <property type="entry name" value="BPD_transp_1"/>
    <property type="match status" value="1"/>
</dbReference>
<dbReference type="CDD" id="cd06261">
    <property type="entry name" value="TM_PBP2"/>
    <property type="match status" value="1"/>
</dbReference>
<evidence type="ECO:0000313" key="13">
    <source>
        <dbReference type="Proteomes" id="UP000277007"/>
    </source>
</evidence>
<gene>
    <name evidence="10" type="primary">ugpE</name>
    <name evidence="12" type="ORF">EJ903_08205</name>
</gene>
<keyword evidence="6 9" id="KW-0812">Transmembrane</keyword>
<feature type="transmembrane region" description="Helical" evidence="9">
    <location>
        <begin position="45"/>
        <end position="63"/>
    </location>
</feature>
<keyword evidence="7 9" id="KW-1133">Transmembrane helix</keyword>
<dbReference type="AlphaFoldDB" id="A0A3S0RAE6"/>
<comment type="caution">
    <text evidence="12">The sequence shown here is derived from an EMBL/GenBank/DDBJ whole genome shotgun (WGS) entry which is preliminary data.</text>
</comment>
<evidence type="ECO:0000256" key="4">
    <source>
        <dbReference type="ARBA" id="ARBA00022448"/>
    </source>
</evidence>
<keyword evidence="13" id="KW-1185">Reference proteome</keyword>
<feature type="transmembrane region" description="Helical" evidence="9">
    <location>
        <begin position="246"/>
        <end position="267"/>
    </location>
</feature>
<keyword evidence="10" id="KW-0997">Cell inner membrane</keyword>
<dbReference type="EMBL" id="RXMA01000005">
    <property type="protein sequence ID" value="RTR22074.1"/>
    <property type="molecule type" value="Genomic_DNA"/>
</dbReference>
<proteinExistence type="inferred from homology"/>
<evidence type="ECO:0000256" key="9">
    <source>
        <dbReference type="RuleBase" id="RU363032"/>
    </source>
</evidence>
<dbReference type="GO" id="GO:0005886">
    <property type="term" value="C:plasma membrane"/>
    <property type="evidence" value="ECO:0007669"/>
    <property type="project" value="UniProtKB-SubCell"/>
</dbReference>
<feature type="domain" description="ABC transmembrane type-1" evidence="11">
    <location>
        <begin position="76"/>
        <end position="267"/>
    </location>
</feature>
<keyword evidence="5 10" id="KW-1003">Cell membrane</keyword>